<dbReference type="InterPro" id="IPR000727">
    <property type="entry name" value="T_SNARE_dom"/>
</dbReference>
<evidence type="ECO:0000256" key="1">
    <source>
        <dbReference type="SAM" id="MobiDB-lite"/>
    </source>
</evidence>
<feature type="compositionally biased region" description="Polar residues" evidence="1">
    <location>
        <begin position="326"/>
        <end position="343"/>
    </location>
</feature>
<dbReference type="InParanoid" id="A0A078AF26"/>
<accession>A0A078AF26</accession>
<dbReference type="AlphaFoldDB" id="A0A078AF26"/>
<sequence>MQQKQVEVARLTYAKNIQRCLSIHGSIGSGEGMSNDEQPEAFKDYDPVGLAHCITHNTDKVDRRFFGYYNNQKLRLIMQTNERLSNLSKSVGLVKKITLDIKNVMVDDESLVTDIDKGLIKNQTMLSQTMGRIDKMLTSASGNRTSQNTRSVFLRSLVEAPYVSSKPPKSHRGYSSHTASHQGIDYYKSLQLNALIDQKSIKPLRRVQVERIHKILESQLDKDLYEIIKKKMAVRLPKILTQKNVDESIASNQVKNEIKRRRKIRRDVKKQFKLDLRTSSFPKTYTANYFDSYDPEGKNIINEESSSARKSARAQINLLIEKSQRDSSPSQKSKVQFQNQKLRGSQSQQALNFINQEDHLEVFNFHTQDHANTKNMTLRQLIEKRKANAGSQTDINFVIANNQEEKSNQQSKIINQKSGKNIIIQQKSIIPEAQFQFDLTDQNTTQFQYQSWKSDQQDEVNKILRKTYTQQSNLSLQNEQKIQQYLSSLRTTKVKQFEFDGLAREKPFYEKIDIEKLLLQAKKMEKKKQLFKV</sequence>
<evidence type="ECO:0000259" key="2">
    <source>
        <dbReference type="PROSITE" id="PS50192"/>
    </source>
</evidence>
<name>A0A078AF26_STYLE</name>
<evidence type="ECO:0000313" key="4">
    <source>
        <dbReference type="Proteomes" id="UP000039865"/>
    </source>
</evidence>
<keyword evidence="4" id="KW-1185">Reference proteome</keyword>
<dbReference type="EMBL" id="CCKQ01009343">
    <property type="protein sequence ID" value="CDW80820.1"/>
    <property type="molecule type" value="Genomic_DNA"/>
</dbReference>
<evidence type="ECO:0000313" key="3">
    <source>
        <dbReference type="EMBL" id="CDW80820.1"/>
    </source>
</evidence>
<gene>
    <name evidence="3" type="primary">Contig12495.g13332</name>
    <name evidence="3" type="ORF">STYLEM_9824</name>
</gene>
<dbReference type="PROSITE" id="PS50192">
    <property type="entry name" value="T_SNARE"/>
    <property type="match status" value="1"/>
</dbReference>
<dbReference type="Proteomes" id="UP000039865">
    <property type="component" value="Unassembled WGS sequence"/>
</dbReference>
<feature type="region of interest" description="Disordered" evidence="1">
    <location>
        <begin position="322"/>
        <end position="343"/>
    </location>
</feature>
<organism evidence="3 4">
    <name type="scientific">Stylonychia lemnae</name>
    <name type="common">Ciliate</name>
    <dbReference type="NCBI Taxonomy" id="5949"/>
    <lineage>
        <taxon>Eukaryota</taxon>
        <taxon>Sar</taxon>
        <taxon>Alveolata</taxon>
        <taxon>Ciliophora</taxon>
        <taxon>Intramacronucleata</taxon>
        <taxon>Spirotrichea</taxon>
        <taxon>Stichotrichia</taxon>
        <taxon>Sporadotrichida</taxon>
        <taxon>Oxytrichidae</taxon>
        <taxon>Stylonychinae</taxon>
        <taxon>Stylonychia</taxon>
    </lineage>
</organism>
<proteinExistence type="predicted"/>
<reference evidence="3 4" key="1">
    <citation type="submission" date="2014-06" db="EMBL/GenBank/DDBJ databases">
        <authorList>
            <person name="Swart Estienne"/>
        </authorList>
    </citation>
    <scope>NUCLEOTIDE SEQUENCE [LARGE SCALE GENOMIC DNA]</scope>
    <source>
        <strain evidence="3 4">130c</strain>
    </source>
</reference>
<protein>
    <recommendedName>
        <fullName evidence="2">t-SNARE coiled-coil homology domain-containing protein</fullName>
    </recommendedName>
</protein>
<dbReference type="OrthoDB" id="10488776at2759"/>
<feature type="domain" description="T-SNARE coiled-coil homology" evidence="2">
    <location>
        <begin position="74"/>
        <end position="136"/>
    </location>
</feature>